<protein>
    <submittedName>
        <fullName evidence="5">Uncharacterized protein</fullName>
    </submittedName>
</protein>
<feature type="repeat" description="ANK" evidence="3">
    <location>
        <begin position="259"/>
        <end position="285"/>
    </location>
</feature>
<dbReference type="PANTHER" id="PTHR46680">
    <property type="entry name" value="NF-KAPPA-B INHIBITOR ALPHA"/>
    <property type="match status" value="1"/>
</dbReference>
<feature type="compositionally biased region" description="Low complexity" evidence="4">
    <location>
        <begin position="554"/>
        <end position="579"/>
    </location>
</feature>
<feature type="compositionally biased region" description="Polar residues" evidence="4">
    <location>
        <begin position="580"/>
        <end position="592"/>
    </location>
</feature>
<feature type="region of interest" description="Disordered" evidence="4">
    <location>
        <begin position="792"/>
        <end position="832"/>
    </location>
</feature>
<feature type="repeat" description="ANK" evidence="3">
    <location>
        <begin position="216"/>
        <end position="248"/>
    </location>
</feature>
<feature type="region of interest" description="Disordered" evidence="4">
    <location>
        <begin position="425"/>
        <end position="640"/>
    </location>
</feature>
<feature type="compositionally biased region" description="Polar residues" evidence="4">
    <location>
        <begin position="429"/>
        <end position="452"/>
    </location>
</feature>
<accession>A0AAD3E1B9</accession>
<dbReference type="PROSITE" id="PS50088">
    <property type="entry name" value="ANK_REPEAT"/>
    <property type="match status" value="3"/>
</dbReference>
<sequence length="1011" mass="104698">MYAALRSEPLNRRRRHTIFVGQHSSWLQTLLTLLKRMGNCIAPSSTPLFDAIAVGDANAAVGVLEAHPAMIKNRLGLKRRTVYHACAEEGQLAVLVSLCEHVWRTMPDEAGDVHNQPPSGQAHPAISHAINALDESGVTPLMVACKHGHVRIVEYMLTQGADAWVGDRLMGRIALHHAARANQAECIQAILSSPHVAQTGKVRTTECKLVDYPSDCGYTPLHYAAASRAPEAAAALLSHGADPSARTWDVGFDFVQLEPGSTPLHCAARYQCLDVAMLLIKYWADNLRNLDVTDPRVVENYSRRKPYQLAGVKANQSLYRVLNPATPYKYISDPFGESAKPIIVPASKAAPLQRIGPITDEDELQDASDASAGDNPAAAAEATSSTPAAATQVPFSLPSLPDWYTEAATKTSSPGTAVGLQVLSGWEPQGSTDSPLSGNNRRGSSPDFQTAYRSVELVDEVSQPPTTPGGRVSSSPPRSTKLKHQSSSKHLTSASSILPPIKLASWGSMGRGRSSTVCPMPPTPQPQQSRPQQTQAERVCGGVTASVTTFTTHGSSAPAKSPTAAAAAAMTGAGTRGTSPATDNTCSTSSVTAPGGDGDVPSSGGAGSGGGSGGGAGESGGSRSGSPSCKEVHAAKARTQDVNPGLAGVCPVDTNKATEWRMSASEASRKLAGRGSLDATKEEAAAEIIAVGGGGGGHQKLLPRNGTSPANVGSGVGDGSCTAATKPASTDGGFAAGGRDLAKTMSRRLTKKLSSITRRGAVVSSSYDNVAAAGTGAVVVVSSRMDCRVSSPTTTAAMSPLPKPPPPPVMSAWGDQRPLGSAESEGKGRDDPAKLHAAEAMDLARDSHAGDCQPVAVSMFPHTLSYLEPLTPAAAGGDGNSDDVDPATKSTTVANSSPAGPGRSFKRGLSRGWEHNNRSSNSTAVDAADASLRAANSSGMDVGPAAAMRPASFGAETIIAVSRRGLHPASHHLSEDENRRGEQGLAGYAASRGASDLRPTRVQSKRPERWA</sequence>
<name>A0AAD3E1B9_9CHLO</name>
<dbReference type="EMBL" id="BMAR01000042">
    <property type="protein sequence ID" value="GFR50829.1"/>
    <property type="molecule type" value="Genomic_DNA"/>
</dbReference>
<evidence type="ECO:0000256" key="2">
    <source>
        <dbReference type="ARBA" id="ARBA00023043"/>
    </source>
</evidence>
<feature type="compositionally biased region" description="Low complexity" evidence="4">
    <location>
        <begin position="526"/>
        <end position="535"/>
    </location>
</feature>
<comment type="caution">
    <text evidence="5">The sequence shown here is derived from an EMBL/GenBank/DDBJ whole genome shotgun (WGS) entry which is preliminary data.</text>
</comment>
<feature type="compositionally biased region" description="Polar residues" evidence="4">
    <location>
        <begin position="888"/>
        <end position="898"/>
    </location>
</feature>
<dbReference type="Proteomes" id="UP001054857">
    <property type="component" value="Unassembled WGS sequence"/>
</dbReference>
<feature type="compositionally biased region" description="Low complexity" evidence="4">
    <location>
        <begin position="468"/>
        <end position="479"/>
    </location>
</feature>
<feature type="region of interest" description="Disordered" evidence="4">
    <location>
        <begin position="966"/>
        <end position="1011"/>
    </location>
</feature>
<dbReference type="GO" id="GO:0071356">
    <property type="term" value="P:cellular response to tumor necrosis factor"/>
    <property type="evidence" value="ECO:0007669"/>
    <property type="project" value="TreeGrafter"/>
</dbReference>
<organism evidence="5 6">
    <name type="scientific">Astrephomene gubernaculifera</name>
    <dbReference type="NCBI Taxonomy" id="47775"/>
    <lineage>
        <taxon>Eukaryota</taxon>
        <taxon>Viridiplantae</taxon>
        <taxon>Chlorophyta</taxon>
        <taxon>core chlorophytes</taxon>
        <taxon>Chlorophyceae</taxon>
        <taxon>CS clade</taxon>
        <taxon>Chlamydomonadales</taxon>
        <taxon>Astrephomenaceae</taxon>
        <taxon>Astrephomene</taxon>
    </lineage>
</organism>
<gene>
    <name evidence="5" type="ORF">Agub_g13102</name>
</gene>
<dbReference type="GO" id="GO:0005829">
    <property type="term" value="C:cytosol"/>
    <property type="evidence" value="ECO:0007669"/>
    <property type="project" value="TreeGrafter"/>
</dbReference>
<evidence type="ECO:0000256" key="1">
    <source>
        <dbReference type="ARBA" id="ARBA00022737"/>
    </source>
</evidence>
<dbReference type="PROSITE" id="PS50297">
    <property type="entry name" value="ANK_REP_REGION"/>
    <property type="match status" value="3"/>
</dbReference>
<dbReference type="SUPFAM" id="SSF48403">
    <property type="entry name" value="Ankyrin repeat"/>
    <property type="match status" value="1"/>
</dbReference>
<feature type="compositionally biased region" description="Low complexity" evidence="4">
    <location>
        <begin position="367"/>
        <end position="391"/>
    </location>
</feature>
<dbReference type="GO" id="GO:0051059">
    <property type="term" value="F:NF-kappaB binding"/>
    <property type="evidence" value="ECO:0007669"/>
    <property type="project" value="TreeGrafter"/>
</dbReference>
<evidence type="ECO:0000313" key="6">
    <source>
        <dbReference type="Proteomes" id="UP001054857"/>
    </source>
</evidence>
<feature type="region of interest" description="Disordered" evidence="4">
    <location>
        <begin position="871"/>
        <end position="925"/>
    </location>
</feature>
<feature type="repeat" description="ANK" evidence="3">
    <location>
        <begin position="136"/>
        <end position="168"/>
    </location>
</feature>
<dbReference type="SMART" id="SM00248">
    <property type="entry name" value="ANK"/>
    <property type="match status" value="5"/>
</dbReference>
<dbReference type="InterPro" id="IPR002110">
    <property type="entry name" value="Ankyrin_rpt"/>
</dbReference>
<evidence type="ECO:0000313" key="5">
    <source>
        <dbReference type="EMBL" id="GFR50829.1"/>
    </source>
</evidence>
<keyword evidence="6" id="KW-1185">Reference proteome</keyword>
<dbReference type="PANTHER" id="PTHR46680:SF3">
    <property type="entry name" value="NF-KAPPA-B INHIBITOR CACTUS"/>
    <property type="match status" value="1"/>
</dbReference>
<reference evidence="5 6" key="1">
    <citation type="journal article" date="2021" name="Sci. Rep.">
        <title>Genome sequencing of the multicellular alga Astrephomene provides insights into convergent evolution of germ-soma differentiation.</title>
        <authorList>
            <person name="Yamashita S."/>
            <person name="Yamamoto K."/>
            <person name="Matsuzaki R."/>
            <person name="Suzuki S."/>
            <person name="Yamaguchi H."/>
            <person name="Hirooka S."/>
            <person name="Minakuchi Y."/>
            <person name="Miyagishima S."/>
            <person name="Kawachi M."/>
            <person name="Toyoda A."/>
            <person name="Nozaki H."/>
        </authorList>
    </citation>
    <scope>NUCLEOTIDE SEQUENCE [LARGE SCALE GENOMIC DNA]</scope>
    <source>
        <strain evidence="5 6">NIES-4017</strain>
    </source>
</reference>
<keyword evidence="1" id="KW-0677">Repeat</keyword>
<proteinExistence type="predicted"/>
<dbReference type="Pfam" id="PF12796">
    <property type="entry name" value="Ank_2"/>
    <property type="match status" value="2"/>
</dbReference>
<feature type="region of interest" description="Disordered" evidence="4">
    <location>
        <begin position="364"/>
        <end position="393"/>
    </location>
</feature>
<dbReference type="AlphaFoldDB" id="A0AAD3E1B9"/>
<evidence type="ECO:0000256" key="4">
    <source>
        <dbReference type="SAM" id="MobiDB-lite"/>
    </source>
</evidence>
<dbReference type="InterPro" id="IPR036770">
    <property type="entry name" value="Ankyrin_rpt-contain_sf"/>
</dbReference>
<feature type="compositionally biased region" description="Gly residues" evidence="4">
    <location>
        <begin position="604"/>
        <end position="623"/>
    </location>
</feature>
<evidence type="ECO:0000256" key="3">
    <source>
        <dbReference type="PROSITE-ProRule" id="PRU00023"/>
    </source>
</evidence>
<keyword evidence="2 3" id="KW-0040">ANK repeat</keyword>
<feature type="compositionally biased region" description="Basic and acidic residues" evidence="4">
    <location>
        <begin position="972"/>
        <end position="982"/>
    </location>
</feature>
<dbReference type="InterPro" id="IPR051070">
    <property type="entry name" value="NF-kappa-B_inhibitor"/>
</dbReference>
<dbReference type="Gene3D" id="1.25.40.20">
    <property type="entry name" value="Ankyrin repeat-containing domain"/>
    <property type="match status" value="2"/>
</dbReference>